<organism evidence="1 2">
    <name type="scientific">Thalassospira marina</name>
    <dbReference type="NCBI Taxonomy" id="2048283"/>
    <lineage>
        <taxon>Bacteria</taxon>
        <taxon>Pseudomonadati</taxon>
        <taxon>Pseudomonadota</taxon>
        <taxon>Alphaproteobacteria</taxon>
        <taxon>Rhodospirillales</taxon>
        <taxon>Thalassospiraceae</taxon>
        <taxon>Thalassospira</taxon>
    </lineage>
</organism>
<dbReference type="Proteomes" id="UP000233597">
    <property type="component" value="Unassembled WGS sequence"/>
</dbReference>
<accession>A0A2N3KWY5</accession>
<protein>
    <submittedName>
        <fullName evidence="1">Uncharacterized protein</fullName>
    </submittedName>
</protein>
<reference evidence="1 2" key="1">
    <citation type="submission" date="2017-09" db="EMBL/GenBank/DDBJ databases">
        <title>Biodiversity and function of Thalassospira species in the particle-attached aromatic-hydrocarbon-degrading consortia from the surface seawater of the South China Sea.</title>
        <authorList>
            <person name="Dong C."/>
            <person name="Liu R."/>
            <person name="Shao Z."/>
        </authorList>
    </citation>
    <scope>NUCLEOTIDE SEQUENCE [LARGE SCALE GENOMIC DNA]</scope>
    <source>
        <strain evidence="1 2">CSC1P2</strain>
    </source>
</reference>
<sequence>MTHFLISSEQLDSVDRAATLLDHMHDALHGIAILCDNGNSDEAAAIAFILSDCAYRQAEPLQDAVISLQPSEQVCVPLHGKVGG</sequence>
<dbReference type="AlphaFoldDB" id="A0A2N3KWY5"/>
<comment type="caution">
    <text evidence="1">The sequence shown here is derived from an EMBL/GenBank/DDBJ whole genome shotgun (WGS) entry which is preliminary data.</text>
</comment>
<proteinExistence type="predicted"/>
<evidence type="ECO:0000313" key="1">
    <source>
        <dbReference type="EMBL" id="PKR55074.1"/>
    </source>
</evidence>
<dbReference type="EMBL" id="NWTK01000003">
    <property type="protein sequence ID" value="PKR55074.1"/>
    <property type="molecule type" value="Genomic_DNA"/>
</dbReference>
<evidence type="ECO:0000313" key="2">
    <source>
        <dbReference type="Proteomes" id="UP000233597"/>
    </source>
</evidence>
<name>A0A2N3KWY5_9PROT</name>
<gene>
    <name evidence="1" type="ORF">COO20_06715</name>
</gene>
<dbReference type="RefSeq" id="WP_101264916.1">
    <property type="nucleotide sequence ID" value="NZ_NWTK01000003.1"/>
</dbReference>